<evidence type="ECO:0000256" key="12">
    <source>
        <dbReference type="SAM" id="MobiDB-lite"/>
    </source>
</evidence>
<evidence type="ECO:0000256" key="6">
    <source>
        <dbReference type="ARBA" id="ARBA00037784"/>
    </source>
</evidence>
<evidence type="ECO:0000313" key="15">
    <source>
        <dbReference type="Proteomes" id="UP001307889"/>
    </source>
</evidence>
<evidence type="ECO:0000313" key="14">
    <source>
        <dbReference type="EMBL" id="BES99154.1"/>
    </source>
</evidence>
<dbReference type="Proteomes" id="UP001307889">
    <property type="component" value="Chromosome 10"/>
</dbReference>
<accession>A0ABN7B5M7</accession>
<evidence type="ECO:0000256" key="8">
    <source>
        <dbReference type="ARBA" id="ARBA00038940"/>
    </source>
</evidence>
<evidence type="ECO:0000256" key="7">
    <source>
        <dbReference type="ARBA" id="ARBA00038326"/>
    </source>
</evidence>
<evidence type="ECO:0000256" key="5">
    <source>
        <dbReference type="ARBA" id="ARBA00037026"/>
    </source>
</evidence>
<evidence type="ECO:0000256" key="3">
    <source>
        <dbReference type="ARBA" id="ARBA00022801"/>
    </source>
</evidence>
<comment type="function">
    <text evidence="6">Specifically deaminates adenosine-37 to inosine in tRNA-Ala.</text>
</comment>
<feature type="region of interest" description="Disordered" evidence="12">
    <location>
        <begin position="157"/>
        <end position="192"/>
    </location>
</feature>
<dbReference type="EC" id="3.5.4.34" evidence="8"/>
<feature type="domain" description="A to I editase" evidence="13">
    <location>
        <begin position="46"/>
        <end position="377"/>
    </location>
</feature>
<comment type="catalytic activity">
    <reaction evidence="11">
        <text>adenosine(37) in tRNA(Ala) + H2O + H(+) = inosine(37) in tRNA(Ala) + NH4(+)</text>
        <dbReference type="Rhea" id="RHEA:50968"/>
        <dbReference type="Rhea" id="RHEA-COMP:12855"/>
        <dbReference type="Rhea" id="RHEA-COMP:12856"/>
        <dbReference type="ChEBI" id="CHEBI:15377"/>
        <dbReference type="ChEBI" id="CHEBI:15378"/>
        <dbReference type="ChEBI" id="CHEBI:28938"/>
        <dbReference type="ChEBI" id="CHEBI:74411"/>
        <dbReference type="ChEBI" id="CHEBI:82852"/>
        <dbReference type="EC" id="3.5.4.34"/>
    </reaction>
</comment>
<reference evidence="14 15" key="1">
    <citation type="submission" date="2023-09" db="EMBL/GenBank/DDBJ databases">
        <title>Nesidiocoris tenuis whole genome shotgun sequence.</title>
        <authorList>
            <person name="Shibata T."/>
            <person name="Shimoda M."/>
            <person name="Kobayashi T."/>
            <person name="Uehara T."/>
        </authorList>
    </citation>
    <scope>NUCLEOTIDE SEQUENCE [LARGE SCALE GENOMIC DNA]</scope>
    <source>
        <strain evidence="14 15">Japan</strain>
    </source>
</reference>
<gene>
    <name evidence="14" type="ORF">NTJ_11970</name>
</gene>
<dbReference type="PANTHER" id="PTHR46516:SF1">
    <property type="entry name" value="TRNA-SPECIFIC ADENOSINE DEAMINASE 1"/>
    <property type="match status" value="1"/>
</dbReference>
<keyword evidence="1" id="KW-0819">tRNA processing</keyword>
<evidence type="ECO:0000256" key="2">
    <source>
        <dbReference type="ARBA" id="ARBA00022723"/>
    </source>
</evidence>
<protein>
    <recommendedName>
        <fullName evidence="9">tRNA-specific adenosine deaminase 1</fullName>
        <ecNumber evidence="8">3.5.4.34</ecNumber>
    </recommendedName>
    <alternativeName>
        <fullName evidence="10">tRNA-specific adenosine-37 deaminase</fullName>
    </alternativeName>
</protein>
<evidence type="ECO:0000259" key="13">
    <source>
        <dbReference type="PROSITE" id="PS50141"/>
    </source>
</evidence>
<sequence length="380" mass="41085">MSDEIVNKVFELYESLGKNGKPAANEWTCLAAFILEDASGGCGVVSMATGTKCVGGNAMVIDGTVVFDSHAEVLARRNFLRYLYGQLEVVKNGGGSAIVELEDDKKFRIIDGAKIHFYTSQLPCGDASIVPTNFESDQESIENDELPAKKAKFDVHRTGAKPVKSDPRQDPKGGGAEYHARGAVRIKPGRGDPTKSLSCSDKIAKWIYCGLQGALLSLLITEPIELSSIIIGGAGPFDRQVLESALVGRSGLNGSESSKRRIPTMARSPIVFKHSAEATGAKRPCAASIGWADVEEKKLEVSVEGRCLGATKKSKKPRFLTTSKRSLFCLFSSVYGASKESAYGTLKKSSAAYEARKKEFVQKMGSWSDDKTEFDNFKID</sequence>
<keyword evidence="15" id="KW-1185">Reference proteome</keyword>
<evidence type="ECO:0000256" key="11">
    <source>
        <dbReference type="ARBA" id="ARBA00047635"/>
    </source>
</evidence>
<evidence type="ECO:0000256" key="10">
    <source>
        <dbReference type="ARBA" id="ARBA00041760"/>
    </source>
</evidence>
<dbReference type="PROSITE" id="PS50141">
    <property type="entry name" value="A_DEAMIN_EDITASE"/>
    <property type="match status" value="1"/>
</dbReference>
<evidence type="ECO:0000256" key="9">
    <source>
        <dbReference type="ARBA" id="ARBA00040502"/>
    </source>
</evidence>
<evidence type="ECO:0000256" key="1">
    <source>
        <dbReference type="ARBA" id="ARBA00022694"/>
    </source>
</evidence>
<evidence type="ECO:0000256" key="4">
    <source>
        <dbReference type="ARBA" id="ARBA00022833"/>
    </source>
</evidence>
<name>A0ABN7B5M7_9HEMI</name>
<organism evidence="14 15">
    <name type="scientific">Nesidiocoris tenuis</name>
    <dbReference type="NCBI Taxonomy" id="355587"/>
    <lineage>
        <taxon>Eukaryota</taxon>
        <taxon>Metazoa</taxon>
        <taxon>Ecdysozoa</taxon>
        <taxon>Arthropoda</taxon>
        <taxon>Hexapoda</taxon>
        <taxon>Insecta</taxon>
        <taxon>Pterygota</taxon>
        <taxon>Neoptera</taxon>
        <taxon>Paraneoptera</taxon>
        <taxon>Hemiptera</taxon>
        <taxon>Heteroptera</taxon>
        <taxon>Panheteroptera</taxon>
        <taxon>Cimicomorpha</taxon>
        <taxon>Miridae</taxon>
        <taxon>Dicyphina</taxon>
        <taxon>Nesidiocoris</taxon>
    </lineage>
</organism>
<keyword evidence="4" id="KW-0862">Zinc</keyword>
<feature type="compositionally biased region" description="Basic and acidic residues" evidence="12">
    <location>
        <begin position="157"/>
        <end position="171"/>
    </location>
</feature>
<dbReference type="Pfam" id="PF02137">
    <property type="entry name" value="A_deamin"/>
    <property type="match status" value="1"/>
</dbReference>
<comment type="similarity">
    <text evidence="7">Belongs to the ADAT1 family.</text>
</comment>
<keyword evidence="3" id="KW-0378">Hydrolase</keyword>
<proteinExistence type="inferred from homology"/>
<dbReference type="SMART" id="SM00552">
    <property type="entry name" value="ADEAMc"/>
    <property type="match status" value="1"/>
</dbReference>
<dbReference type="PANTHER" id="PTHR46516">
    <property type="entry name" value="TRNA-SPECIFIC ADENOSINE DEAMINASE 1"/>
    <property type="match status" value="1"/>
</dbReference>
<keyword evidence="2" id="KW-0479">Metal-binding</keyword>
<comment type="cofactor">
    <cofactor evidence="5">
        <name>1D-myo-inositol hexakisphosphate</name>
        <dbReference type="ChEBI" id="CHEBI:58130"/>
    </cofactor>
</comment>
<dbReference type="InterPro" id="IPR002466">
    <property type="entry name" value="A_deamin"/>
</dbReference>
<dbReference type="EMBL" id="AP028918">
    <property type="protein sequence ID" value="BES99154.1"/>
    <property type="molecule type" value="Genomic_DNA"/>
</dbReference>